<keyword evidence="4" id="KW-0378">Hydrolase</keyword>
<dbReference type="GO" id="GO:0008270">
    <property type="term" value="F:zinc ion binding"/>
    <property type="evidence" value="ECO:0007669"/>
    <property type="project" value="UniProtKB-KW"/>
</dbReference>
<dbReference type="SUPFAM" id="SSF57756">
    <property type="entry name" value="Retrovirus zinc finger-like domains"/>
    <property type="match status" value="1"/>
</dbReference>
<dbReference type="InterPro" id="IPR025724">
    <property type="entry name" value="GAG-pre-integrase_dom"/>
</dbReference>
<dbReference type="InterPro" id="IPR057670">
    <property type="entry name" value="SH3_retrovirus"/>
</dbReference>
<dbReference type="CDD" id="cd09272">
    <property type="entry name" value="RNase_HI_RT_Ty1"/>
    <property type="match status" value="1"/>
</dbReference>
<dbReference type="InterPro" id="IPR036875">
    <property type="entry name" value="Znf_CCHC_sf"/>
</dbReference>
<evidence type="ECO:0000313" key="10">
    <source>
        <dbReference type="Proteomes" id="UP000242715"/>
    </source>
</evidence>
<dbReference type="SUPFAM" id="SSF56672">
    <property type="entry name" value="DNA/RNA polymerases"/>
    <property type="match status" value="1"/>
</dbReference>
<keyword evidence="5" id="KW-0863">Zinc-finger</keyword>
<proteinExistence type="predicted"/>
<dbReference type="Pfam" id="PF00098">
    <property type="entry name" value="zf-CCHC"/>
    <property type="match status" value="1"/>
</dbReference>
<name>A0A2Z6M1U8_TRISU</name>
<dbReference type="SMART" id="SM00343">
    <property type="entry name" value="ZnF_C2HC"/>
    <property type="match status" value="1"/>
</dbReference>
<feature type="compositionally biased region" description="Basic and acidic residues" evidence="6">
    <location>
        <begin position="1121"/>
        <end position="1130"/>
    </location>
</feature>
<organism evidence="9 10">
    <name type="scientific">Trifolium subterraneum</name>
    <name type="common">Subterranean clover</name>
    <dbReference type="NCBI Taxonomy" id="3900"/>
    <lineage>
        <taxon>Eukaryota</taxon>
        <taxon>Viridiplantae</taxon>
        <taxon>Streptophyta</taxon>
        <taxon>Embryophyta</taxon>
        <taxon>Tracheophyta</taxon>
        <taxon>Spermatophyta</taxon>
        <taxon>Magnoliopsida</taxon>
        <taxon>eudicotyledons</taxon>
        <taxon>Gunneridae</taxon>
        <taxon>Pentapetalae</taxon>
        <taxon>rosids</taxon>
        <taxon>fabids</taxon>
        <taxon>Fabales</taxon>
        <taxon>Fabaceae</taxon>
        <taxon>Papilionoideae</taxon>
        <taxon>50 kb inversion clade</taxon>
        <taxon>NPAAA clade</taxon>
        <taxon>Hologalegina</taxon>
        <taxon>IRL clade</taxon>
        <taxon>Trifolieae</taxon>
        <taxon>Trifolium</taxon>
    </lineage>
</organism>
<dbReference type="InterPro" id="IPR043502">
    <property type="entry name" value="DNA/RNA_pol_sf"/>
</dbReference>
<dbReference type="Pfam" id="PF22936">
    <property type="entry name" value="Pol_BBD"/>
    <property type="match status" value="1"/>
</dbReference>
<keyword evidence="10" id="KW-1185">Reference proteome</keyword>
<gene>
    <name evidence="9" type="ORF">TSUD_294300</name>
</gene>
<dbReference type="Pfam" id="PF07727">
    <property type="entry name" value="RVT_2"/>
    <property type="match status" value="1"/>
</dbReference>
<dbReference type="OrthoDB" id="775972at2759"/>
<dbReference type="GO" id="GO:0006508">
    <property type="term" value="P:proteolysis"/>
    <property type="evidence" value="ECO:0007669"/>
    <property type="project" value="UniProtKB-KW"/>
</dbReference>
<protein>
    <recommendedName>
        <fullName evidence="11">Integrase catalytic domain-containing protein</fullName>
    </recommendedName>
</protein>
<dbReference type="InterPro" id="IPR001878">
    <property type="entry name" value="Znf_CCHC"/>
</dbReference>
<dbReference type="Proteomes" id="UP000242715">
    <property type="component" value="Unassembled WGS sequence"/>
</dbReference>
<feature type="domain" description="Integrase catalytic" evidence="8">
    <location>
        <begin position="539"/>
        <end position="708"/>
    </location>
</feature>
<dbReference type="InterPro" id="IPR012337">
    <property type="entry name" value="RNaseH-like_sf"/>
</dbReference>
<evidence type="ECO:0000256" key="5">
    <source>
        <dbReference type="PROSITE-ProRule" id="PRU00047"/>
    </source>
</evidence>
<evidence type="ECO:0000256" key="1">
    <source>
        <dbReference type="ARBA" id="ARBA00022670"/>
    </source>
</evidence>
<feature type="region of interest" description="Disordered" evidence="6">
    <location>
        <begin position="1110"/>
        <end position="1130"/>
    </location>
</feature>
<evidence type="ECO:0000259" key="7">
    <source>
        <dbReference type="PROSITE" id="PS50158"/>
    </source>
</evidence>
<evidence type="ECO:0008006" key="11">
    <source>
        <dbReference type="Google" id="ProtNLM"/>
    </source>
</evidence>
<sequence>MAASSSSVPMGTYGNGAFTGNLPILNGKNYDTWCKQMKVVFGFQDVWDLVQSGVEPIIDASSYVEKATFKELKKKDYKALFIIHQCVSPDNFERVGDALSSKEAWDNLEKAYGGATKVKKVRLQTYKRQFELLQMEEKESVGDFVTRVTKLVNLMKGCGETMNDQSVVEKILRSLTPRFDIVVAIEESKDLSSTIVEEIQGVLEASEQRLNERLEKGKNEVALQAHNNQAKRGKGKWSGNRGRGGYQGSNAKDNQESGNPNQKNGGRGGFNGNHRGGRGGRSGRNGIGGFNGYKGFDKSNVQCYNCQKYGHFADECRSENESQDDEARVAKQDESENPVMLMVTTKEDQRCGEEWYLDSGCSTHMTERRDWFSSFDQSHRNKVKFANDSTLNAEGVGVVCIRSKNGDQAFINDVLYIPGIKCNLLSVGQLIEKHYKIVIEDRMMRLMDSNRKLILKAPMSSNRTFKIELNVMNHMCLATAIERKDWTWHYRFGHLNFRDLNMMSNKSMVSGLPKIQVPNDVCEDCAQSKQHRDSFNKDVKSRTKSVLEVIYSDVCGPMQVDSNGGNRYFVTFVDDHSRKLWTYLIKRKSEVFDVFKKFKVMAEKQSDNKLKVLKTDGGGEYVSNAFSEFCEAEGIVHEVIPPYTPQQNGSAERRNKTIMNMVRCMIRGKHLPKELWGEAVNTACYVLNRCPTKRLNDVTPEECWSGNKPNVSHLKVFGSIAYRHVTDQLRSKLDDKSEVMVLVGYHLTGGYRLYDPISKSMVISRDVIVDEMKEWDWCSNKKKDSVSIMFDDVHTAPVETNESEVRRSTRTRIQPARLNDCIVTNDNEINAEGDLVHLAFNAEAEPVNFEDAVKDEKWLTAMNEEIESIERNNTWELVDLPHGKRAIGVKWVYKVKLNPNGEITRHKARLVVKGFLQKEGIYFNEVFAPVARMETIRLVTALAHHNNWSKHQMDVKCAFLNGPLDEEVYVVQPPGFISKEDEFKVYKLHKALYGLKQAPRAWNKRIDKFLGDIGFSKCVTEHGVYVKNCAKKGTIILCIYMDDLLITGSNEANIRKFKVDIMREFEMTDLGHISYFLGIEFQRISGGLILHQKKYASEILKRFEMDQCNPSLTPSEPRLQLSRETEEKDVDSTEHRRLIGSLRYLCNTRPDIDYSVGIVSRYMERPKTCHLSILRYIKGTMDYGIVFNKPDKKSIELIGYTDSNWCGDKDDRKSIAGYVFLYGGAPISWCSRKEPMVELSTFVLKVDNMSAINLAKNPIAHGRSKHIELKFHYLREQVGNGKLKLEHCRTDLQVADVLTKAVTVETFVRLRNLMCVKSLENMN</sequence>
<feature type="domain" description="CCHC-type" evidence="7">
    <location>
        <begin position="303"/>
        <end position="318"/>
    </location>
</feature>
<dbReference type="Pfam" id="PF00665">
    <property type="entry name" value="rve"/>
    <property type="match status" value="1"/>
</dbReference>
<dbReference type="Pfam" id="PF25597">
    <property type="entry name" value="SH3_retrovirus"/>
    <property type="match status" value="1"/>
</dbReference>
<dbReference type="GO" id="GO:0015074">
    <property type="term" value="P:DNA integration"/>
    <property type="evidence" value="ECO:0007669"/>
    <property type="project" value="InterPro"/>
</dbReference>
<dbReference type="InterPro" id="IPR054722">
    <property type="entry name" value="PolX-like_BBD"/>
</dbReference>
<dbReference type="InterPro" id="IPR001584">
    <property type="entry name" value="Integrase_cat-core"/>
</dbReference>
<dbReference type="PANTHER" id="PTHR42648:SF18">
    <property type="entry name" value="RETROTRANSPOSON, UNCLASSIFIED-LIKE PROTEIN"/>
    <property type="match status" value="1"/>
</dbReference>
<keyword evidence="1" id="KW-0645">Protease</keyword>
<dbReference type="PROSITE" id="PS50158">
    <property type="entry name" value="ZF_CCHC"/>
    <property type="match status" value="1"/>
</dbReference>
<evidence type="ECO:0000256" key="3">
    <source>
        <dbReference type="ARBA" id="ARBA00022750"/>
    </source>
</evidence>
<dbReference type="PANTHER" id="PTHR42648">
    <property type="entry name" value="TRANSPOSASE, PUTATIVE-RELATED"/>
    <property type="match status" value="1"/>
</dbReference>
<dbReference type="GO" id="GO:0003676">
    <property type="term" value="F:nucleic acid binding"/>
    <property type="evidence" value="ECO:0007669"/>
    <property type="project" value="InterPro"/>
</dbReference>
<dbReference type="GO" id="GO:0004190">
    <property type="term" value="F:aspartic-type endopeptidase activity"/>
    <property type="evidence" value="ECO:0007669"/>
    <property type="project" value="UniProtKB-KW"/>
</dbReference>
<dbReference type="Gene3D" id="3.30.420.10">
    <property type="entry name" value="Ribonuclease H-like superfamily/Ribonuclease H"/>
    <property type="match status" value="1"/>
</dbReference>
<evidence type="ECO:0000259" key="8">
    <source>
        <dbReference type="PROSITE" id="PS50994"/>
    </source>
</evidence>
<keyword evidence="2" id="KW-0479">Metal-binding</keyword>
<feature type="region of interest" description="Disordered" evidence="6">
    <location>
        <begin position="223"/>
        <end position="285"/>
    </location>
</feature>
<dbReference type="InterPro" id="IPR036397">
    <property type="entry name" value="RNaseH_sf"/>
</dbReference>
<evidence type="ECO:0000256" key="2">
    <source>
        <dbReference type="ARBA" id="ARBA00022723"/>
    </source>
</evidence>
<evidence type="ECO:0000256" key="6">
    <source>
        <dbReference type="SAM" id="MobiDB-lite"/>
    </source>
</evidence>
<evidence type="ECO:0000256" key="4">
    <source>
        <dbReference type="ARBA" id="ARBA00022801"/>
    </source>
</evidence>
<dbReference type="SUPFAM" id="SSF53098">
    <property type="entry name" value="Ribonuclease H-like"/>
    <property type="match status" value="1"/>
</dbReference>
<dbReference type="Gene3D" id="4.10.60.10">
    <property type="entry name" value="Zinc finger, CCHC-type"/>
    <property type="match status" value="1"/>
</dbReference>
<keyword evidence="5" id="KW-0862">Zinc</keyword>
<dbReference type="EMBL" id="DF973336">
    <property type="protein sequence ID" value="GAU26464.1"/>
    <property type="molecule type" value="Genomic_DNA"/>
</dbReference>
<reference evidence="10" key="1">
    <citation type="journal article" date="2017" name="Front. Plant Sci.">
        <title>Climate Clever Clovers: New Paradigm to Reduce the Environmental Footprint of Ruminants by Breeding Low Methanogenic Forages Utilizing Haplotype Variation.</title>
        <authorList>
            <person name="Kaur P."/>
            <person name="Appels R."/>
            <person name="Bayer P.E."/>
            <person name="Keeble-Gagnere G."/>
            <person name="Wang J."/>
            <person name="Hirakawa H."/>
            <person name="Shirasawa K."/>
            <person name="Vercoe P."/>
            <person name="Stefanova K."/>
            <person name="Durmic Z."/>
            <person name="Nichols P."/>
            <person name="Revell C."/>
            <person name="Isobe S.N."/>
            <person name="Edwards D."/>
            <person name="Erskine W."/>
        </authorList>
    </citation>
    <scope>NUCLEOTIDE SEQUENCE [LARGE SCALE GENOMIC DNA]</scope>
    <source>
        <strain evidence="10">cv. Daliak</strain>
    </source>
</reference>
<keyword evidence="3" id="KW-0064">Aspartyl protease</keyword>
<feature type="compositionally biased region" description="Polar residues" evidence="6">
    <location>
        <begin position="248"/>
        <end position="263"/>
    </location>
</feature>
<dbReference type="Pfam" id="PF13976">
    <property type="entry name" value="gag_pre-integrs"/>
    <property type="match status" value="1"/>
</dbReference>
<accession>A0A2Z6M1U8</accession>
<dbReference type="Pfam" id="PF14223">
    <property type="entry name" value="Retrotran_gag_2"/>
    <property type="match status" value="1"/>
</dbReference>
<evidence type="ECO:0000313" key="9">
    <source>
        <dbReference type="EMBL" id="GAU26464.1"/>
    </source>
</evidence>
<dbReference type="PROSITE" id="PS50994">
    <property type="entry name" value="INTEGRASE"/>
    <property type="match status" value="1"/>
</dbReference>
<dbReference type="InterPro" id="IPR013103">
    <property type="entry name" value="RVT_2"/>
</dbReference>
<dbReference type="InterPro" id="IPR039537">
    <property type="entry name" value="Retrotran_Ty1/copia-like"/>
</dbReference>